<dbReference type="InterPro" id="IPR029058">
    <property type="entry name" value="AB_hydrolase_fold"/>
</dbReference>
<evidence type="ECO:0000259" key="3">
    <source>
        <dbReference type="Pfam" id="PF00561"/>
    </source>
</evidence>
<comment type="similarity">
    <text evidence="1">Belongs to the AB hydrolase superfamily.</text>
</comment>
<dbReference type="EMBL" id="PKUR01000002">
    <property type="protein sequence ID" value="PLW86878.1"/>
    <property type="molecule type" value="Genomic_DNA"/>
</dbReference>
<keyword evidence="5" id="KW-1185">Reference proteome</keyword>
<dbReference type="PANTHER" id="PTHR43798">
    <property type="entry name" value="MONOACYLGLYCEROL LIPASE"/>
    <property type="match status" value="1"/>
</dbReference>
<evidence type="ECO:0000313" key="4">
    <source>
        <dbReference type="EMBL" id="PLW86878.1"/>
    </source>
</evidence>
<comment type="caution">
    <text evidence="4">The sequence shown here is derived from an EMBL/GenBank/DDBJ whole genome shotgun (WGS) entry which is preliminary data.</text>
</comment>
<keyword evidence="2 4" id="KW-0378">Hydrolase</keyword>
<sequence>MGAGWICNTGNGLPGSRCRYPGNVCPATGLRGFDVSGEALNWQLHGLNYAGLAWGDPTHSPLLALHGWLDNATSFQRLAEQLASGYYVVAPDLSGHGLTDWRSADATYHIYDDVPQLHALVEHMQWDSFTLMGHSRGAAISVMYAAAFPEQVTRLILLDGATPTPLDASEFAHQLRNFVLEKRRLQGRQTRVYSDREAAITAREEQGLDREEAELIASRNLHACEGGYTWHTDPRLRGGSAIKLTWGHIEAALGALSMPTLLLQAERGMMTRHEGYSEKIRAMIPRPTLAQFPGGHHFHMEAGAEHLGTEIIRFSTEEGANA</sequence>
<dbReference type="InterPro" id="IPR000073">
    <property type="entry name" value="AB_hydrolase_1"/>
</dbReference>
<proteinExistence type="inferred from homology"/>
<dbReference type="Pfam" id="PF00561">
    <property type="entry name" value="Abhydrolase_1"/>
    <property type="match status" value="1"/>
</dbReference>
<dbReference type="AlphaFoldDB" id="A0AAP8MFJ1"/>
<dbReference type="PANTHER" id="PTHR43798:SF14">
    <property type="entry name" value="SERINE HYDROLASE-LIKE PROTEIN DDB_G0286239"/>
    <property type="match status" value="1"/>
</dbReference>
<gene>
    <name evidence="4" type="ORF">C0029_10935</name>
</gene>
<dbReference type="GO" id="GO:0016787">
    <property type="term" value="F:hydrolase activity"/>
    <property type="evidence" value="ECO:0007669"/>
    <property type="project" value="UniProtKB-KW"/>
</dbReference>
<protein>
    <submittedName>
        <fullName evidence="4">Alpha/beta hydrolase</fullName>
    </submittedName>
</protein>
<accession>A0AAP8MFJ1</accession>
<evidence type="ECO:0000256" key="2">
    <source>
        <dbReference type="ARBA" id="ARBA00022801"/>
    </source>
</evidence>
<dbReference type="Proteomes" id="UP000235162">
    <property type="component" value="Unassembled WGS sequence"/>
</dbReference>
<dbReference type="InterPro" id="IPR050266">
    <property type="entry name" value="AB_hydrolase_sf"/>
</dbReference>
<organism evidence="4 5">
    <name type="scientific">Halioglobus japonicus</name>
    <dbReference type="NCBI Taxonomy" id="930805"/>
    <lineage>
        <taxon>Bacteria</taxon>
        <taxon>Pseudomonadati</taxon>
        <taxon>Pseudomonadota</taxon>
        <taxon>Gammaproteobacteria</taxon>
        <taxon>Cellvibrionales</taxon>
        <taxon>Halieaceae</taxon>
        <taxon>Halioglobus</taxon>
    </lineage>
</organism>
<evidence type="ECO:0000256" key="1">
    <source>
        <dbReference type="ARBA" id="ARBA00008645"/>
    </source>
</evidence>
<dbReference type="GO" id="GO:0016020">
    <property type="term" value="C:membrane"/>
    <property type="evidence" value="ECO:0007669"/>
    <property type="project" value="TreeGrafter"/>
</dbReference>
<dbReference type="Gene3D" id="3.40.50.1820">
    <property type="entry name" value="alpha/beta hydrolase"/>
    <property type="match status" value="1"/>
</dbReference>
<reference evidence="4 5" key="1">
    <citation type="submission" date="2018-01" db="EMBL/GenBank/DDBJ databases">
        <title>The draft genome sequence of Halioglobus japonicus S1-36.</title>
        <authorList>
            <person name="Du Z.-J."/>
            <person name="Shi M.-J."/>
        </authorList>
    </citation>
    <scope>NUCLEOTIDE SEQUENCE [LARGE SCALE GENOMIC DNA]</scope>
    <source>
        <strain evidence="4 5">S1-36</strain>
    </source>
</reference>
<dbReference type="PRINTS" id="PR00111">
    <property type="entry name" value="ABHYDROLASE"/>
</dbReference>
<evidence type="ECO:0000313" key="5">
    <source>
        <dbReference type="Proteomes" id="UP000235162"/>
    </source>
</evidence>
<feature type="domain" description="AB hydrolase-1" evidence="3">
    <location>
        <begin position="61"/>
        <end position="301"/>
    </location>
</feature>
<name>A0AAP8MFJ1_9GAMM</name>
<dbReference type="SUPFAM" id="SSF53474">
    <property type="entry name" value="alpha/beta-Hydrolases"/>
    <property type="match status" value="1"/>
</dbReference>